<dbReference type="EMBL" id="CABPSK010000004">
    <property type="protein sequence ID" value="VVE38145.1"/>
    <property type="molecule type" value="Genomic_DNA"/>
</dbReference>
<proteinExistence type="predicted"/>
<accession>A0A5E4XPX6</accession>
<gene>
    <name evidence="1" type="ORF">PPN31114_04008</name>
</gene>
<reference evidence="1 2" key="1">
    <citation type="submission" date="2019-08" db="EMBL/GenBank/DDBJ databases">
        <authorList>
            <person name="Peeters C."/>
        </authorList>
    </citation>
    <scope>NUCLEOTIDE SEQUENCE [LARGE SCALE GENOMIC DNA]</scope>
    <source>
        <strain evidence="1 2">LMG 31114</strain>
    </source>
</reference>
<name>A0A5E4XPX6_9BURK</name>
<dbReference type="AlphaFoldDB" id="A0A5E4XPX6"/>
<organism evidence="1 2">
    <name type="scientific">Pandoraea pneumonica</name>
    <dbReference type="NCBI Taxonomy" id="2508299"/>
    <lineage>
        <taxon>Bacteria</taxon>
        <taxon>Pseudomonadati</taxon>
        <taxon>Pseudomonadota</taxon>
        <taxon>Betaproteobacteria</taxon>
        <taxon>Burkholderiales</taxon>
        <taxon>Burkholderiaceae</taxon>
        <taxon>Pandoraea</taxon>
    </lineage>
</organism>
<dbReference type="Proteomes" id="UP000366945">
    <property type="component" value="Unassembled WGS sequence"/>
</dbReference>
<sequence>MVFRKLQWRAHIDDFVEITGFFEGNEKIDQGSGTRPQCSKKEELGELWHARRPASPCLPYSPYFTYSARLGSAAPAANFPHWVP</sequence>
<evidence type="ECO:0000313" key="1">
    <source>
        <dbReference type="EMBL" id="VVE38145.1"/>
    </source>
</evidence>
<evidence type="ECO:0000313" key="2">
    <source>
        <dbReference type="Proteomes" id="UP000366945"/>
    </source>
</evidence>
<keyword evidence="2" id="KW-1185">Reference proteome</keyword>
<protein>
    <submittedName>
        <fullName evidence="1">Uncharacterized protein</fullName>
    </submittedName>
</protein>